<dbReference type="PANTHER" id="PTHR34040:SF7">
    <property type="entry name" value="SURFACE PRESENTATION OF ANTIGENS PROTEIN SPAQ"/>
    <property type="match status" value="1"/>
</dbReference>
<dbReference type="EMBL" id="JAETWB010000010">
    <property type="protein sequence ID" value="MBL6080030.1"/>
    <property type="molecule type" value="Genomic_DNA"/>
</dbReference>
<reference evidence="9 10" key="1">
    <citation type="submission" date="2021-01" db="EMBL/GenBank/DDBJ databases">
        <title>Belnapia mucosa sp. nov. and Belnapia arida sp. nov., isolated from the Tabernas Desert (Almeria, Spain).</title>
        <authorList>
            <person name="Molina-Menor E."/>
            <person name="Vidal-Verdu A."/>
            <person name="Calonge A."/>
            <person name="Satari L."/>
            <person name="Pereto J."/>
            <person name="Porcar M."/>
        </authorList>
    </citation>
    <scope>NUCLEOTIDE SEQUENCE [LARGE SCALE GENOMIC DNA]</scope>
    <source>
        <strain evidence="9 10">T18</strain>
    </source>
</reference>
<comment type="similarity">
    <text evidence="2">Belongs to the FliQ/MopD/SpaQ family.</text>
</comment>
<dbReference type="Pfam" id="PF01313">
    <property type="entry name" value="Bac_export_3"/>
    <property type="match status" value="1"/>
</dbReference>
<dbReference type="PANTHER" id="PTHR34040">
    <property type="entry name" value="FLAGELLAR BIOSYNTHETIC PROTEIN FLIQ"/>
    <property type="match status" value="1"/>
</dbReference>
<feature type="transmembrane region" description="Helical" evidence="8">
    <location>
        <begin position="13"/>
        <end position="37"/>
    </location>
</feature>
<comment type="caution">
    <text evidence="9">The sequence shown here is derived from an EMBL/GenBank/DDBJ whole genome shotgun (WGS) entry which is preliminary data.</text>
</comment>
<evidence type="ECO:0000256" key="1">
    <source>
        <dbReference type="ARBA" id="ARBA00004651"/>
    </source>
</evidence>
<evidence type="ECO:0000256" key="6">
    <source>
        <dbReference type="ARBA" id="ARBA00023026"/>
    </source>
</evidence>
<dbReference type="Proteomes" id="UP000660885">
    <property type="component" value="Unassembled WGS sequence"/>
</dbReference>
<evidence type="ECO:0000313" key="10">
    <source>
        <dbReference type="Proteomes" id="UP000660885"/>
    </source>
</evidence>
<evidence type="ECO:0000256" key="5">
    <source>
        <dbReference type="ARBA" id="ARBA00022989"/>
    </source>
</evidence>
<gene>
    <name evidence="9" type="primary">sctS</name>
    <name evidence="9" type="ORF">JMJ56_18575</name>
</gene>
<protein>
    <submittedName>
        <fullName evidence="9">Type III secretion system export apparatus subunit SctS</fullName>
    </submittedName>
</protein>
<keyword evidence="10" id="KW-1185">Reference proteome</keyword>
<dbReference type="PIRSF" id="PIRSF004669">
    <property type="entry name" value="FliQ"/>
    <property type="match status" value="1"/>
</dbReference>
<name>A0ABS1U5R7_9PROT</name>
<proteinExistence type="inferred from homology"/>
<evidence type="ECO:0000256" key="3">
    <source>
        <dbReference type="ARBA" id="ARBA00022475"/>
    </source>
</evidence>
<dbReference type="RefSeq" id="WP_202833270.1">
    <property type="nucleotide sequence ID" value="NZ_JAETWB010000010.1"/>
</dbReference>
<feature type="transmembrane region" description="Helical" evidence="8">
    <location>
        <begin position="49"/>
        <end position="70"/>
    </location>
</feature>
<keyword evidence="7 8" id="KW-0472">Membrane</keyword>
<keyword evidence="4 8" id="KW-0812">Transmembrane</keyword>
<dbReference type="NCBIfam" id="TIGR01403">
    <property type="entry name" value="fliQ_rel_III"/>
    <property type="match status" value="1"/>
</dbReference>
<evidence type="ECO:0000256" key="4">
    <source>
        <dbReference type="ARBA" id="ARBA00022692"/>
    </source>
</evidence>
<dbReference type="PRINTS" id="PR00952">
    <property type="entry name" value="TYPE3IMQPROT"/>
</dbReference>
<accession>A0ABS1U5R7</accession>
<keyword evidence="3" id="KW-1003">Cell membrane</keyword>
<evidence type="ECO:0000313" key="9">
    <source>
        <dbReference type="EMBL" id="MBL6080030.1"/>
    </source>
</evidence>
<organism evidence="9 10">
    <name type="scientific">Belnapia arida</name>
    <dbReference type="NCBI Taxonomy" id="2804533"/>
    <lineage>
        <taxon>Bacteria</taxon>
        <taxon>Pseudomonadati</taxon>
        <taxon>Pseudomonadota</taxon>
        <taxon>Alphaproteobacteria</taxon>
        <taxon>Acetobacterales</taxon>
        <taxon>Roseomonadaceae</taxon>
        <taxon>Belnapia</taxon>
    </lineage>
</organism>
<dbReference type="InterPro" id="IPR002191">
    <property type="entry name" value="Bac_export_3"/>
</dbReference>
<keyword evidence="5 8" id="KW-1133">Transmembrane helix</keyword>
<evidence type="ECO:0000256" key="7">
    <source>
        <dbReference type="ARBA" id="ARBA00023136"/>
    </source>
</evidence>
<dbReference type="InterPro" id="IPR006306">
    <property type="entry name" value="T3SS_HrpO"/>
</dbReference>
<sequence length="87" mass="9138">MTNAEVVRLATDALLLVLTLSAPAIIVATVVGLLVSLIQAITQIQEQTLSFAAKLACVSVVLVGTAGWLGSALYRYTERLFASIPHA</sequence>
<keyword evidence="6" id="KW-0843">Virulence</keyword>
<evidence type="ECO:0000256" key="8">
    <source>
        <dbReference type="SAM" id="Phobius"/>
    </source>
</evidence>
<comment type="subcellular location">
    <subcellularLocation>
        <location evidence="1">Cell membrane</location>
        <topology evidence="1">Multi-pass membrane protein</topology>
    </subcellularLocation>
</comment>
<evidence type="ECO:0000256" key="2">
    <source>
        <dbReference type="ARBA" id="ARBA00006156"/>
    </source>
</evidence>